<dbReference type="AlphaFoldDB" id="A0AAD1K1H5"/>
<gene>
    <name evidence="2" type="ORF">LLC_28150</name>
    <name evidence="3" type="ORF">LLC_28340</name>
</gene>
<protein>
    <submittedName>
        <fullName evidence="2">Uncharacterized protein</fullName>
    </submittedName>
</protein>
<name>A0AAD1K1H5_LACLC</name>
<dbReference type="Proteomes" id="UP000595253">
    <property type="component" value="Plasmid pEPSC6"/>
</dbReference>
<keyword evidence="1" id="KW-1133">Transmembrane helix</keyword>
<reference evidence="2 4" key="1">
    <citation type="submission" date="2020-12" db="EMBL/GenBank/DDBJ databases">
        <title>Complete genome sequence of lactococcus lactis subsp. cremoris strain EPSC and strain G3-2.</title>
        <authorList>
            <person name="Kita K."/>
            <person name="Ishikawa S."/>
        </authorList>
    </citation>
    <scope>NUCLEOTIDE SEQUENCE [LARGE SCALE GENOMIC DNA]</scope>
    <source>
        <strain evidence="2 4">EPSC</strain>
        <plasmid evidence="2 4">pEPSC5</plasmid>
        <plasmid evidence="3 4">pEPSC6</plasmid>
    </source>
</reference>
<dbReference type="EMBL" id="AP024228">
    <property type="protein sequence ID" value="BCO07594.1"/>
    <property type="molecule type" value="Genomic_DNA"/>
</dbReference>
<evidence type="ECO:0000313" key="4">
    <source>
        <dbReference type="Proteomes" id="UP000595253"/>
    </source>
</evidence>
<feature type="transmembrane region" description="Helical" evidence="1">
    <location>
        <begin position="6"/>
        <end position="28"/>
    </location>
</feature>
<keyword evidence="1" id="KW-0472">Membrane</keyword>
<dbReference type="EMBL" id="AP024227">
    <property type="protein sequence ID" value="BCO07575.1"/>
    <property type="molecule type" value="Genomic_DNA"/>
</dbReference>
<evidence type="ECO:0000256" key="1">
    <source>
        <dbReference type="SAM" id="Phobius"/>
    </source>
</evidence>
<proteinExistence type="predicted"/>
<keyword evidence="1" id="KW-0812">Transmembrane</keyword>
<dbReference type="RefSeq" id="WP_199200862.1">
    <property type="nucleotide sequence ID" value="NZ_AP024215.1"/>
</dbReference>
<keyword evidence="2" id="KW-0614">Plasmid</keyword>
<organism evidence="2 4">
    <name type="scientific">Lactococcus lactis subsp. cremoris</name>
    <name type="common">Streptococcus cremoris</name>
    <dbReference type="NCBI Taxonomy" id="1359"/>
    <lineage>
        <taxon>Bacteria</taxon>
        <taxon>Bacillati</taxon>
        <taxon>Bacillota</taxon>
        <taxon>Bacilli</taxon>
        <taxon>Lactobacillales</taxon>
        <taxon>Streptococcaceae</taxon>
        <taxon>Lactococcus</taxon>
    </lineage>
</organism>
<sequence>MDFFIKFILPIITIIISVGNVCFTIFSLTRESKKYRSTLRRIYIEKIFNDYLINKIPLTRNKISYAENLGFLSLDELGEIISFLRKDILYFKYNSEKFYDELDRILVSFEDFLASKIGRKIEIQSDREDVQNKINEHIYKIYKRVDSHYSGK</sequence>
<dbReference type="Proteomes" id="UP000595253">
    <property type="component" value="Plasmid pEPSC5"/>
</dbReference>
<accession>A0AAD1K1H5</accession>
<geneLocation type="plasmid" evidence="3 4">
    <name>pEPSC6</name>
</geneLocation>
<geneLocation type="plasmid" evidence="2 4">
    <name>pEPSC5</name>
</geneLocation>
<evidence type="ECO:0000313" key="3">
    <source>
        <dbReference type="EMBL" id="BCO07594.1"/>
    </source>
</evidence>
<evidence type="ECO:0000313" key="2">
    <source>
        <dbReference type="EMBL" id="BCO07575.1"/>
    </source>
</evidence>